<dbReference type="CDD" id="cd00093">
    <property type="entry name" value="HTH_XRE"/>
    <property type="match status" value="1"/>
</dbReference>
<accession>A0A9E8NDD4</accession>
<feature type="domain" description="HTH cro/C1-type" evidence="1">
    <location>
        <begin position="24"/>
        <end position="64"/>
    </location>
</feature>
<dbReference type="PROSITE" id="PS50943">
    <property type="entry name" value="HTH_CROC1"/>
    <property type="match status" value="1"/>
</dbReference>
<dbReference type="SMART" id="SM00530">
    <property type="entry name" value="HTH_XRE"/>
    <property type="match status" value="1"/>
</dbReference>
<proteinExistence type="predicted"/>
<reference evidence="2" key="1">
    <citation type="submission" date="2022-11" db="EMBL/GenBank/DDBJ databases">
        <title>Dyadobacter pollutisoli sp. nov., isolated from plastic dumped soil.</title>
        <authorList>
            <person name="Kim J.M."/>
            <person name="Kim K.R."/>
            <person name="Lee J.K."/>
            <person name="Hao L."/>
            <person name="Jeon C.O."/>
        </authorList>
    </citation>
    <scope>NUCLEOTIDE SEQUENCE</scope>
    <source>
        <strain evidence="2">U1</strain>
    </source>
</reference>
<gene>
    <name evidence="2" type="ORF">ON006_31080</name>
</gene>
<dbReference type="Pfam" id="PF01381">
    <property type="entry name" value="HTH_3"/>
    <property type="match status" value="1"/>
</dbReference>
<evidence type="ECO:0000259" key="1">
    <source>
        <dbReference type="PROSITE" id="PS50943"/>
    </source>
</evidence>
<name>A0A9E8NDD4_9BACT</name>
<evidence type="ECO:0000313" key="3">
    <source>
        <dbReference type="Proteomes" id="UP001164653"/>
    </source>
</evidence>
<dbReference type="Gene3D" id="1.10.260.40">
    <property type="entry name" value="lambda repressor-like DNA-binding domains"/>
    <property type="match status" value="1"/>
</dbReference>
<evidence type="ECO:0000313" key="2">
    <source>
        <dbReference type="EMBL" id="WAC12159.1"/>
    </source>
</evidence>
<keyword evidence="3" id="KW-1185">Reference proteome</keyword>
<organism evidence="2 3">
    <name type="scientific">Dyadobacter pollutisoli</name>
    <dbReference type="NCBI Taxonomy" id="2910158"/>
    <lineage>
        <taxon>Bacteria</taxon>
        <taxon>Pseudomonadati</taxon>
        <taxon>Bacteroidota</taxon>
        <taxon>Cytophagia</taxon>
        <taxon>Cytophagales</taxon>
        <taxon>Spirosomataceae</taxon>
        <taxon>Dyadobacter</taxon>
    </lineage>
</organism>
<dbReference type="EMBL" id="CP112998">
    <property type="protein sequence ID" value="WAC12159.1"/>
    <property type="molecule type" value="Genomic_DNA"/>
</dbReference>
<dbReference type="GO" id="GO:0003677">
    <property type="term" value="F:DNA binding"/>
    <property type="evidence" value="ECO:0007669"/>
    <property type="project" value="InterPro"/>
</dbReference>
<dbReference type="InterPro" id="IPR010982">
    <property type="entry name" value="Lambda_DNA-bd_dom_sf"/>
</dbReference>
<dbReference type="Proteomes" id="UP001164653">
    <property type="component" value="Chromosome"/>
</dbReference>
<dbReference type="KEGG" id="dpf:ON006_31080"/>
<dbReference type="AlphaFoldDB" id="A0A9E8NDD4"/>
<dbReference type="SUPFAM" id="SSF47413">
    <property type="entry name" value="lambda repressor-like DNA-binding domains"/>
    <property type="match status" value="1"/>
</dbReference>
<dbReference type="InterPro" id="IPR001387">
    <property type="entry name" value="Cro/C1-type_HTH"/>
</dbReference>
<dbReference type="RefSeq" id="WP_244821975.1">
    <property type="nucleotide sequence ID" value="NZ_CP112998.1"/>
</dbReference>
<protein>
    <submittedName>
        <fullName evidence="2">Helix-turn-helix transcriptional regulator</fullName>
    </submittedName>
</protein>
<sequence>MAENKTYNRIKAVLAEKGRTNIWLAEELEKNKTTVSKWCTNDVQPPIETLFKIADVLEVDVRELLVSNVKKG</sequence>